<name>A0A9W7XT39_9FUNG</name>
<sequence>SFVHGYGGASGSGQQYPQPPPPPMSQEPQGYEYYSHPSIMRSPTQSQCNVSGLGAMERDVPNTAQSLYSAAAAAMDRHSGARNYHEKQPAHSIYSQDTGYTGLTRDTFSECASRPIEHSVSYSEAQPRERGIKTYFMKTRVDEFGASHESVSKSKFAMALAVGGAAAFAAKRGFDRHRNNRMQMMHPGSPCMSGSMVGSQYGCSSYGGHH</sequence>
<dbReference type="EMBL" id="JANBOI010003401">
    <property type="protein sequence ID" value="KAJ1718505.1"/>
    <property type="molecule type" value="Genomic_DNA"/>
</dbReference>
<protein>
    <submittedName>
        <fullName evidence="2">Uncharacterized protein</fullName>
    </submittedName>
</protein>
<organism evidence="2 3">
    <name type="scientific">Coemansia biformis</name>
    <dbReference type="NCBI Taxonomy" id="1286918"/>
    <lineage>
        <taxon>Eukaryota</taxon>
        <taxon>Fungi</taxon>
        <taxon>Fungi incertae sedis</taxon>
        <taxon>Zoopagomycota</taxon>
        <taxon>Kickxellomycotina</taxon>
        <taxon>Kickxellomycetes</taxon>
        <taxon>Kickxellales</taxon>
        <taxon>Kickxellaceae</taxon>
        <taxon>Coemansia</taxon>
    </lineage>
</organism>
<feature type="compositionally biased region" description="Gly residues" evidence="1">
    <location>
        <begin position="1"/>
        <end position="11"/>
    </location>
</feature>
<comment type="caution">
    <text evidence="2">The sequence shown here is derived from an EMBL/GenBank/DDBJ whole genome shotgun (WGS) entry which is preliminary data.</text>
</comment>
<feature type="non-terminal residue" evidence="2">
    <location>
        <position position="1"/>
    </location>
</feature>
<dbReference type="AlphaFoldDB" id="A0A9W7XT39"/>
<gene>
    <name evidence="2" type="ORF">LPJ61_006592</name>
</gene>
<proteinExistence type="predicted"/>
<dbReference type="Proteomes" id="UP001143981">
    <property type="component" value="Unassembled WGS sequence"/>
</dbReference>
<dbReference type="OrthoDB" id="5594082at2759"/>
<evidence type="ECO:0000313" key="3">
    <source>
        <dbReference type="Proteomes" id="UP001143981"/>
    </source>
</evidence>
<keyword evidence="3" id="KW-1185">Reference proteome</keyword>
<evidence type="ECO:0000313" key="2">
    <source>
        <dbReference type="EMBL" id="KAJ1718505.1"/>
    </source>
</evidence>
<reference evidence="2" key="1">
    <citation type="submission" date="2022-07" db="EMBL/GenBank/DDBJ databases">
        <title>Phylogenomic reconstructions and comparative analyses of Kickxellomycotina fungi.</title>
        <authorList>
            <person name="Reynolds N.K."/>
            <person name="Stajich J.E."/>
            <person name="Barry K."/>
            <person name="Grigoriev I.V."/>
            <person name="Crous P."/>
            <person name="Smith M.E."/>
        </authorList>
    </citation>
    <scope>NUCLEOTIDE SEQUENCE</scope>
    <source>
        <strain evidence="2">BCRC 34381</strain>
    </source>
</reference>
<accession>A0A9W7XT39</accession>
<evidence type="ECO:0000256" key="1">
    <source>
        <dbReference type="SAM" id="MobiDB-lite"/>
    </source>
</evidence>
<feature type="region of interest" description="Disordered" evidence="1">
    <location>
        <begin position="1"/>
        <end position="47"/>
    </location>
</feature>